<keyword evidence="2" id="KW-1185">Reference proteome</keyword>
<evidence type="ECO:0000313" key="2">
    <source>
        <dbReference type="Proteomes" id="UP000827976"/>
    </source>
</evidence>
<dbReference type="EMBL" id="CM037021">
    <property type="protein sequence ID" value="KAH7669190.1"/>
    <property type="molecule type" value="Genomic_DNA"/>
</dbReference>
<comment type="caution">
    <text evidence="1">The sequence shown here is derived from an EMBL/GenBank/DDBJ whole genome shotgun (WGS) entry which is preliminary data.</text>
</comment>
<name>A0ACB7V6W2_DIOAL</name>
<dbReference type="EC" id="3.5.1.89" evidence="1"/>
<proteinExistence type="predicted"/>
<reference evidence="2" key="1">
    <citation type="journal article" date="2022" name="Nat. Commun.">
        <title>Chromosome evolution and the genetic basis of agronomically important traits in greater yam.</title>
        <authorList>
            <person name="Bredeson J.V."/>
            <person name="Lyons J.B."/>
            <person name="Oniyinde I.O."/>
            <person name="Okereke N.R."/>
            <person name="Kolade O."/>
            <person name="Nnabue I."/>
            <person name="Nwadili C.O."/>
            <person name="Hribova E."/>
            <person name="Parker M."/>
            <person name="Nwogha J."/>
            <person name="Shu S."/>
            <person name="Carlson J."/>
            <person name="Kariba R."/>
            <person name="Muthemba S."/>
            <person name="Knop K."/>
            <person name="Barton G.J."/>
            <person name="Sherwood A.V."/>
            <person name="Lopez-Montes A."/>
            <person name="Asiedu R."/>
            <person name="Jamnadass R."/>
            <person name="Muchugi A."/>
            <person name="Goodstein D."/>
            <person name="Egesi C.N."/>
            <person name="Featherston J."/>
            <person name="Asfaw A."/>
            <person name="Simpson G.G."/>
            <person name="Dolezel J."/>
            <person name="Hendre P.S."/>
            <person name="Van Deynze A."/>
            <person name="Kumar P.L."/>
            <person name="Obidiegwu J.E."/>
            <person name="Bhattacharjee R."/>
            <person name="Rokhsar D.S."/>
        </authorList>
    </citation>
    <scope>NUCLEOTIDE SEQUENCE [LARGE SCALE GENOMIC DNA]</scope>
    <source>
        <strain evidence="2">cv. TDa95/00328</strain>
    </source>
</reference>
<sequence length="360" mass="40720">MARAMRQTRDQSGRRLSPCTLILMVLLLLSAALLVLLAFGGVSFPFSSDESSHGFDFDANGIGREENRWTRMLSWKPRGFIYQNFLHHTISMSWFSITTTMVITLWVISLLRVLLASSPCIPSSPAFLSAGSSATKKRRNALLVVAHPDDESMFFAPTLLYLASEGHNVHVLCLSTGNADGKGNIRKEEFYRACAILKVPLQQVQILDHPKLQDGFDKPWDIQLLAKIVKEEIRMRAIDLVITFDNYGVSGHPNHRDVHRGICVFLCDNSGSNVEAWELASTSIFRKYTGPVDIWLSIFFSHSYPGSRIYCLLNNCPSKSYLAMAEHSSQWVWYVYLPPRLRYDTLNSTLGDQSFHYIAF</sequence>
<organism evidence="1 2">
    <name type="scientific">Dioscorea alata</name>
    <name type="common">Purple yam</name>
    <dbReference type="NCBI Taxonomy" id="55571"/>
    <lineage>
        <taxon>Eukaryota</taxon>
        <taxon>Viridiplantae</taxon>
        <taxon>Streptophyta</taxon>
        <taxon>Embryophyta</taxon>
        <taxon>Tracheophyta</taxon>
        <taxon>Spermatophyta</taxon>
        <taxon>Magnoliopsida</taxon>
        <taxon>Liliopsida</taxon>
        <taxon>Dioscoreales</taxon>
        <taxon>Dioscoreaceae</taxon>
        <taxon>Dioscorea</taxon>
    </lineage>
</organism>
<protein>
    <submittedName>
        <fullName evidence="1">N-acetylglucosaminylphosphatidylinositol deacetylase protein</fullName>
        <ecNumber evidence="1">3.5.1.89</ecNumber>
    </submittedName>
</protein>
<dbReference type="Proteomes" id="UP000827976">
    <property type="component" value="Chromosome 11"/>
</dbReference>
<gene>
    <name evidence="1" type="ORF">IHE45_11G061700</name>
</gene>
<keyword evidence="1" id="KW-0378">Hydrolase</keyword>
<evidence type="ECO:0000313" key="1">
    <source>
        <dbReference type="EMBL" id="KAH7669190.1"/>
    </source>
</evidence>
<accession>A0ACB7V6W2</accession>